<dbReference type="SUPFAM" id="SSF57850">
    <property type="entry name" value="RING/U-box"/>
    <property type="match status" value="1"/>
</dbReference>
<dbReference type="Pfam" id="PF04564">
    <property type="entry name" value="U-box"/>
    <property type="match status" value="1"/>
</dbReference>
<sequence>MQELIQNLYCPITGFIFKDPVLLNDDDIIYEREAILKWLETNKISPVTRKTVRTPPNIKTVKPMVSIIDNILKSHPELVKEQYVSMIDFNKHYKTFKISKNDDILVYYNFDMDIIIELYSNILFRDVSVTKHICDNLVKNNFKLENYIKLASLINTSDEQFKNIIVSIINPNSHILNQDIIKNAILEKKFILLFDYCDFVETFFDENVITNLIDYDSICHIIDNMYRTPTKHDERREIFINKILDILGISDIELYANLVNKYISILNINIFNMLIENYDKINYKIFENIFKTKTLLKTVTIKKYLDLLPFEHGLLVYEMRYKIDTMSVEKHIKKYKILFNKYPLHTYCCNNDGFPINSYTWKKSAHIMQEIYLNKTIIKYIIDLKPQYHHIYKNNNIQNEIIVSIFNNDCFVEEFINLFEKIHPNWFIIYIVFNNEIKERTKTICDPKIINFIKDNQDMFINHFKNIDYRDFEYSVFEKYFDVIKCCDFVISYVRSHGKLIYTIINCNIEYKQKLQLIKPFLINIQKYPTNYYMTIIGYFGKSFTREDMKNILCGINYDRSSVIKAIDVLYDKINKMEIEINNKININSNNKEHD</sequence>
<accession>A0A1V0SFD0</accession>
<dbReference type="InterPro" id="IPR013083">
    <property type="entry name" value="Znf_RING/FYVE/PHD"/>
</dbReference>
<feature type="domain" description="U-box" evidence="1">
    <location>
        <begin position="7"/>
        <end position="71"/>
    </location>
</feature>
<dbReference type="EMBL" id="KY684103">
    <property type="protein sequence ID" value="ARF10413.1"/>
    <property type="molecule type" value="Genomic_DNA"/>
</dbReference>
<dbReference type="GO" id="GO:0016567">
    <property type="term" value="P:protein ubiquitination"/>
    <property type="evidence" value="ECO:0007669"/>
    <property type="project" value="InterPro"/>
</dbReference>
<name>A0A1V0SFD0_9VIRU</name>
<proteinExistence type="predicted"/>
<dbReference type="Gene3D" id="3.30.40.10">
    <property type="entry name" value="Zinc/RING finger domain, C3HC4 (zinc finger)"/>
    <property type="match status" value="1"/>
</dbReference>
<gene>
    <name evidence="2" type="ORF">Hokovirus_1_292</name>
</gene>
<dbReference type="InterPro" id="IPR003613">
    <property type="entry name" value="Ubox_domain"/>
</dbReference>
<dbReference type="GO" id="GO:0004842">
    <property type="term" value="F:ubiquitin-protein transferase activity"/>
    <property type="evidence" value="ECO:0007669"/>
    <property type="project" value="InterPro"/>
</dbReference>
<protein>
    <submittedName>
        <fullName evidence="2">U-box domain protein</fullName>
    </submittedName>
</protein>
<evidence type="ECO:0000259" key="1">
    <source>
        <dbReference type="SMART" id="SM00504"/>
    </source>
</evidence>
<evidence type="ECO:0000313" key="2">
    <source>
        <dbReference type="EMBL" id="ARF10413.1"/>
    </source>
</evidence>
<dbReference type="SMART" id="SM00504">
    <property type="entry name" value="Ubox"/>
    <property type="match status" value="1"/>
</dbReference>
<reference evidence="2" key="1">
    <citation type="journal article" date="2017" name="Science">
        <title>Giant viruses with an expanded complement of translation system components.</title>
        <authorList>
            <person name="Schulz F."/>
            <person name="Yutin N."/>
            <person name="Ivanova N.N."/>
            <person name="Ortega D.R."/>
            <person name="Lee T.K."/>
            <person name="Vierheilig J."/>
            <person name="Daims H."/>
            <person name="Horn M."/>
            <person name="Wagner M."/>
            <person name="Jensen G.J."/>
            <person name="Kyrpides N.C."/>
            <person name="Koonin E.V."/>
            <person name="Woyke T."/>
        </authorList>
    </citation>
    <scope>NUCLEOTIDE SEQUENCE</scope>
    <source>
        <strain evidence="2">HKV1</strain>
    </source>
</reference>
<organism evidence="2">
    <name type="scientific">Hokovirus HKV1</name>
    <dbReference type="NCBI Taxonomy" id="1977638"/>
    <lineage>
        <taxon>Viruses</taxon>
        <taxon>Varidnaviria</taxon>
        <taxon>Bamfordvirae</taxon>
        <taxon>Nucleocytoviricota</taxon>
        <taxon>Megaviricetes</taxon>
        <taxon>Imitervirales</taxon>
        <taxon>Mimiviridae</taxon>
        <taxon>Klosneuvirinae</taxon>
        <taxon>Hokovirus</taxon>
    </lineage>
</organism>